<keyword evidence="2" id="KW-1185">Reference proteome</keyword>
<proteinExistence type="predicted"/>
<evidence type="ECO:0000313" key="2">
    <source>
        <dbReference type="Proteomes" id="UP000195569"/>
    </source>
</evidence>
<dbReference type="Proteomes" id="UP000195569">
    <property type="component" value="Unassembled WGS sequence"/>
</dbReference>
<dbReference type="EMBL" id="CYGY02000019">
    <property type="protein sequence ID" value="SIT38782.1"/>
    <property type="molecule type" value="Genomic_DNA"/>
</dbReference>
<comment type="caution">
    <text evidence="1">The sequence shown here is derived from an EMBL/GenBank/DDBJ whole genome shotgun (WGS) entry which is preliminary data.</text>
</comment>
<evidence type="ECO:0000313" key="1">
    <source>
        <dbReference type="EMBL" id="SIT38782.1"/>
    </source>
</evidence>
<reference evidence="1" key="1">
    <citation type="submission" date="2016-12" db="EMBL/GenBank/DDBJ databases">
        <authorList>
            <person name="Moulin L."/>
        </authorList>
    </citation>
    <scope>NUCLEOTIDE SEQUENCE [LARGE SCALE GENOMIC DNA]</scope>
    <source>
        <strain evidence="1">STM 7183</strain>
    </source>
</reference>
<sequence length="407" mass="43826">MSRFMTRCGLGWLLLLVILCWVGLAKAQQFQYQYVSLDAAVPAPFLFWSPSAITDGGRVYGTLYSCGDTNCDYLVTTTAVWAAGTITPRQPGITYTANDEGTVGGSVLTDPVNFLEQAALFHSDGSVELIPRQPGEVTSRVTALNDSDTAIVVSFSASSRSWVLYQNHRSTLLNFGPTIANPSVTGMNNQGIICGITDARGFRFDPRTNQVTLLNPVTEPEAWTVGINSRGDMLGWSFVPGALERIGVWDPDALFQTFFVEGTPQYPTVSNELVFNDHNQIVVSEVNEPTGSFQRSYLVPTPGVRLNIADLVGNLPSGLNLGAIQGINNHGDMIGFDFYGGGDFLLQRVDASGSSSTMAANAAPNSSVRKIPAATAAGWRRYMSPQHAKFSAGLPQGIADSLLLRVR</sequence>
<name>A0A1N7RUL9_9BURK</name>
<dbReference type="RefSeq" id="WP_087733770.1">
    <property type="nucleotide sequence ID" value="NZ_CYGY02000019.1"/>
</dbReference>
<dbReference type="OrthoDB" id="8543865at2"/>
<dbReference type="AlphaFoldDB" id="A0A1N7RUL9"/>
<accession>A0A1N7RUL9</accession>
<gene>
    <name evidence="1" type="ORF">BN2476_190012</name>
</gene>
<protein>
    <submittedName>
        <fullName evidence="1">Uncharacterized protein</fullName>
    </submittedName>
</protein>
<organism evidence="1 2">
    <name type="scientific">Paraburkholderia piptadeniae</name>
    <dbReference type="NCBI Taxonomy" id="1701573"/>
    <lineage>
        <taxon>Bacteria</taxon>
        <taxon>Pseudomonadati</taxon>
        <taxon>Pseudomonadota</taxon>
        <taxon>Betaproteobacteria</taxon>
        <taxon>Burkholderiales</taxon>
        <taxon>Burkholderiaceae</taxon>
        <taxon>Paraburkholderia</taxon>
    </lineage>
</organism>